<dbReference type="AlphaFoldDB" id="A0A6J6SAS2"/>
<name>A0A6J6SAS2_9ZZZZ</name>
<keyword evidence="2" id="KW-0238">DNA-binding</keyword>
<feature type="compositionally biased region" description="Low complexity" evidence="4">
    <location>
        <begin position="12"/>
        <end position="30"/>
    </location>
</feature>
<dbReference type="InterPro" id="IPR036388">
    <property type="entry name" value="WH-like_DNA-bd_sf"/>
</dbReference>
<proteinExistence type="predicted"/>
<organism evidence="6">
    <name type="scientific">freshwater metagenome</name>
    <dbReference type="NCBI Taxonomy" id="449393"/>
    <lineage>
        <taxon>unclassified sequences</taxon>
        <taxon>metagenomes</taxon>
        <taxon>ecological metagenomes</taxon>
    </lineage>
</organism>
<gene>
    <name evidence="6" type="ORF">UFOPK2761_00587</name>
</gene>
<dbReference type="PROSITE" id="PS00622">
    <property type="entry name" value="HTH_LUXR_1"/>
    <property type="match status" value="1"/>
</dbReference>
<evidence type="ECO:0000256" key="3">
    <source>
        <dbReference type="ARBA" id="ARBA00023163"/>
    </source>
</evidence>
<sequence>MPRSTTPPAPSTPVGTAPAGTSGAGPTEPASAGPGTVLVSLPEWQSPLSVGLVALLSEQPGVHLVPSATIGTAPQRGVLLHDAGAPPASYAAAVTAARAAGWTCLALAWPEEQRRLLKTPAAGPDPDGWLPKSADGPMLAAAIRHAFRKPAPEVSGPGTGARGSAAQSLSQRERQMLVLIAAGLSNDEIAARCYLSINSVKTFVRAAYRKIGVERRVDAAMWVAEHLETSEVPALPEDEVAIDPGSRLAAV</sequence>
<dbReference type="EMBL" id="CAEZYQ010000003">
    <property type="protein sequence ID" value="CAB4732080.1"/>
    <property type="molecule type" value="Genomic_DNA"/>
</dbReference>
<evidence type="ECO:0000256" key="1">
    <source>
        <dbReference type="ARBA" id="ARBA00023015"/>
    </source>
</evidence>
<feature type="region of interest" description="Disordered" evidence="4">
    <location>
        <begin position="1"/>
        <end position="36"/>
    </location>
</feature>
<dbReference type="GO" id="GO:0003677">
    <property type="term" value="F:DNA binding"/>
    <property type="evidence" value="ECO:0007669"/>
    <property type="project" value="UniProtKB-KW"/>
</dbReference>
<dbReference type="InterPro" id="IPR000792">
    <property type="entry name" value="Tscrpt_reg_LuxR_C"/>
</dbReference>
<feature type="domain" description="HTH luxR-type" evidence="5">
    <location>
        <begin position="162"/>
        <end position="227"/>
    </location>
</feature>
<dbReference type="Pfam" id="PF00196">
    <property type="entry name" value="GerE"/>
    <property type="match status" value="1"/>
</dbReference>
<dbReference type="GO" id="GO:0006355">
    <property type="term" value="P:regulation of DNA-templated transcription"/>
    <property type="evidence" value="ECO:0007669"/>
    <property type="project" value="InterPro"/>
</dbReference>
<evidence type="ECO:0000313" key="6">
    <source>
        <dbReference type="EMBL" id="CAB4732080.1"/>
    </source>
</evidence>
<dbReference type="PANTHER" id="PTHR44688">
    <property type="entry name" value="DNA-BINDING TRANSCRIPTIONAL ACTIVATOR DEVR_DOSR"/>
    <property type="match status" value="1"/>
</dbReference>
<evidence type="ECO:0000256" key="4">
    <source>
        <dbReference type="SAM" id="MobiDB-lite"/>
    </source>
</evidence>
<dbReference type="CDD" id="cd06170">
    <property type="entry name" value="LuxR_C_like"/>
    <property type="match status" value="1"/>
</dbReference>
<dbReference type="SUPFAM" id="SSF46894">
    <property type="entry name" value="C-terminal effector domain of the bipartite response regulators"/>
    <property type="match status" value="1"/>
</dbReference>
<dbReference type="PROSITE" id="PS50043">
    <property type="entry name" value="HTH_LUXR_2"/>
    <property type="match status" value="1"/>
</dbReference>
<evidence type="ECO:0000259" key="5">
    <source>
        <dbReference type="PROSITE" id="PS50043"/>
    </source>
</evidence>
<evidence type="ECO:0000256" key="2">
    <source>
        <dbReference type="ARBA" id="ARBA00023125"/>
    </source>
</evidence>
<reference evidence="6" key="1">
    <citation type="submission" date="2020-05" db="EMBL/GenBank/DDBJ databases">
        <authorList>
            <person name="Chiriac C."/>
            <person name="Salcher M."/>
            <person name="Ghai R."/>
            <person name="Kavagutti S V."/>
        </authorList>
    </citation>
    <scope>NUCLEOTIDE SEQUENCE</scope>
</reference>
<keyword evidence="3" id="KW-0804">Transcription</keyword>
<dbReference type="PANTHER" id="PTHR44688:SF16">
    <property type="entry name" value="DNA-BINDING TRANSCRIPTIONAL ACTIVATOR DEVR_DOSR"/>
    <property type="match status" value="1"/>
</dbReference>
<accession>A0A6J6SAS2</accession>
<dbReference type="SMART" id="SM00421">
    <property type="entry name" value="HTH_LUXR"/>
    <property type="match status" value="1"/>
</dbReference>
<dbReference type="Gene3D" id="1.10.10.10">
    <property type="entry name" value="Winged helix-like DNA-binding domain superfamily/Winged helix DNA-binding domain"/>
    <property type="match status" value="1"/>
</dbReference>
<dbReference type="PRINTS" id="PR00038">
    <property type="entry name" value="HTHLUXR"/>
</dbReference>
<protein>
    <submittedName>
        <fullName evidence="6">Unannotated protein</fullName>
    </submittedName>
</protein>
<feature type="compositionally biased region" description="Pro residues" evidence="4">
    <location>
        <begin position="1"/>
        <end position="11"/>
    </location>
</feature>
<keyword evidence="1" id="KW-0805">Transcription regulation</keyword>
<dbReference type="InterPro" id="IPR016032">
    <property type="entry name" value="Sig_transdc_resp-reg_C-effctor"/>
</dbReference>